<organism evidence="19 20">
    <name type="scientific">Pseudocohnilembus persalinus</name>
    <name type="common">Ciliate</name>
    <dbReference type="NCBI Taxonomy" id="266149"/>
    <lineage>
        <taxon>Eukaryota</taxon>
        <taxon>Sar</taxon>
        <taxon>Alveolata</taxon>
        <taxon>Ciliophora</taxon>
        <taxon>Intramacronucleata</taxon>
        <taxon>Oligohymenophorea</taxon>
        <taxon>Scuticociliatia</taxon>
        <taxon>Philasterida</taxon>
        <taxon>Pseudocohnilembidae</taxon>
        <taxon>Pseudocohnilembus</taxon>
    </lineage>
</organism>
<dbReference type="InterPro" id="IPR011992">
    <property type="entry name" value="EF-hand-dom_pair"/>
</dbReference>
<comment type="similarity">
    <text evidence="12">Belongs to the protein kinase superfamily. Ser/Thr protein kinase family. CDPK subfamily.</text>
</comment>
<evidence type="ECO:0000256" key="6">
    <source>
        <dbReference type="ARBA" id="ARBA00022723"/>
    </source>
</evidence>
<dbReference type="AlphaFoldDB" id="A0A0V0QI37"/>
<evidence type="ECO:0000256" key="15">
    <source>
        <dbReference type="PROSITE-ProRule" id="PRU10141"/>
    </source>
</evidence>
<keyword evidence="5" id="KW-0808">Transferase</keyword>
<feature type="domain" description="Protein kinase" evidence="17">
    <location>
        <begin position="33"/>
        <end position="290"/>
    </location>
</feature>
<dbReference type="FunFam" id="1.10.238.10:FF:000299">
    <property type="entry name" value="Uncharacterized protein"/>
    <property type="match status" value="1"/>
</dbReference>
<keyword evidence="9 19" id="KW-0418">Kinase</keyword>
<comment type="catalytic activity">
    <reaction evidence="13">
        <text>L-threonyl-[protein] + ATP = O-phospho-L-threonyl-[protein] + ADP + H(+)</text>
        <dbReference type="Rhea" id="RHEA:46608"/>
        <dbReference type="Rhea" id="RHEA-COMP:11060"/>
        <dbReference type="Rhea" id="RHEA-COMP:11605"/>
        <dbReference type="ChEBI" id="CHEBI:15378"/>
        <dbReference type="ChEBI" id="CHEBI:30013"/>
        <dbReference type="ChEBI" id="CHEBI:30616"/>
        <dbReference type="ChEBI" id="CHEBI:61977"/>
        <dbReference type="ChEBI" id="CHEBI:456216"/>
        <dbReference type="EC" id="2.7.11.1"/>
    </reaction>
</comment>
<dbReference type="FunFam" id="1.10.510.10:FF:000571">
    <property type="entry name" value="Maternal embryonic leucine zipper kinase"/>
    <property type="match status" value="1"/>
</dbReference>
<keyword evidence="20" id="KW-1185">Reference proteome</keyword>
<comment type="caution">
    <text evidence="19">The sequence shown here is derived from an EMBL/GenBank/DDBJ whole genome shotgun (WGS) entry which is preliminary data.</text>
</comment>
<sequence length="475" mass="54288">MNSSKGEVLVKKDWFIQKKDGSIDDYYTTTSKKVKIATLGSGTYGSCIKVKSKETGDLRAVKIIPKSKVKDPQKFLNEINIMRTLDHPNVIKLYETFEDSRNVYLVMEICEGGELFDRIIEKGHFTEKEARKVFHNITSAVAHCHANSICHRDLKPENFLMLNKSDDSPVIVIDFGLSHIFEVQGARTKNMHTKAGTPYYIAPEVLEGKYNESCDVWSLGVILYILLSGLPPFYGRNDQEILQMVKKRQYSFDIKEFANVSEEAKDIIRACLTSEDKRPKTQDILKMPWMTKELPPTKLKFNYEKFQDFSQHNKLKKVALFYIASQCSEQEIMDLGELFKSMDTNNDGVLSIEEIQIALKHLSTQNAKDLENVLASIDTDGGGTINYTEFIAATLDKSLYLKEEKIHQAFKMLDLDKSGKISKQELKAVLGKTDDFKDKTEEYWESMIQDVDKNGDGEIDYNEFTNMMVEGTLKI</sequence>
<dbReference type="FunCoup" id="A0A0V0QI37">
    <property type="interactions" value="3"/>
</dbReference>
<keyword evidence="11 15" id="KW-0067">ATP-binding</keyword>
<dbReference type="PROSITE" id="PS00018">
    <property type="entry name" value="EF_HAND_1"/>
    <property type="match status" value="4"/>
</dbReference>
<evidence type="ECO:0000256" key="9">
    <source>
        <dbReference type="ARBA" id="ARBA00022777"/>
    </source>
</evidence>
<dbReference type="OrthoDB" id="40902at2759"/>
<evidence type="ECO:0000256" key="11">
    <source>
        <dbReference type="ARBA" id="ARBA00022840"/>
    </source>
</evidence>
<evidence type="ECO:0000256" key="10">
    <source>
        <dbReference type="ARBA" id="ARBA00022837"/>
    </source>
</evidence>
<dbReference type="Pfam" id="PF13499">
    <property type="entry name" value="EF-hand_7"/>
    <property type="match status" value="2"/>
</dbReference>
<dbReference type="InParanoid" id="A0A0V0QI37"/>
<dbReference type="GO" id="GO:0004674">
    <property type="term" value="F:protein serine/threonine kinase activity"/>
    <property type="evidence" value="ECO:0007669"/>
    <property type="project" value="UniProtKB-KW"/>
</dbReference>
<keyword evidence="10" id="KW-0106">Calcium</keyword>
<protein>
    <recommendedName>
        <fullName evidence="3">non-specific serine/threonine protein kinase</fullName>
        <ecNumber evidence="3">2.7.11.1</ecNumber>
    </recommendedName>
</protein>
<evidence type="ECO:0000256" key="1">
    <source>
        <dbReference type="ARBA" id="ARBA00001946"/>
    </source>
</evidence>
<keyword evidence="8 15" id="KW-0547">Nucleotide-binding</keyword>
<dbReference type="Gene3D" id="1.10.510.10">
    <property type="entry name" value="Transferase(Phosphotransferase) domain 1"/>
    <property type="match status" value="1"/>
</dbReference>
<dbReference type="Gene3D" id="1.10.238.10">
    <property type="entry name" value="EF-hand"/>
    <property type="match status" value="2"/>
</dbReference>
<evidence type="ECO:0000256" key="5">
    <source>
        <dbReference type="ARBA" id="ARBA00022679"/>
    </source>
</evidence>
<dbReference type="EC" id="2.7.11.1" evidence="3"/>
<dbReference type="FunFam" id="3.30.200.20:FF:000315">
    <property type="entry name" value="Calcium-dependent protein kinase 3"/>
    <property type="match status" value="1"/>
</dbReference>
<evidence type="ECO:0000256" key="13">
    <source>
        <dbReference type="ARBA" id="ARBA00047899"/>
    </source>
</evidence>
<comment type="subunit">
    <text evidence="2">Monomer.</text>
</comment>
<dbReference type="Gene3D" id="3.30.200.20">
    <property type="entry name" value="Phosphorylase Kinase, domain 1"/>
    <property type="match status" value="1"/>
</dbReference>
<evidence type="ECO:0000256" key="3">
    <source>
        <dbReference type="ARBA" id="ARBA00012513"/>
    </source>
</evidence>
<dbReference type="InterPro" id="IPR050205">
    <property type="entry name" value="CDPK_Ser/Thr_kinases"/>
</dbReference>
<dbReference type="PANTHER" id="PTHR24349">
    <property type="entry name" value="SERINE/THREONINE-PROTEIN KINASE"/>
    <property type="match status" value="1"/>
</dbReference>
<name>A0A0V0QI37_PSEPJ</name>
<comment type="catalytic activity">
    <reaction evidence="14">
        <text>L-seryl-[protein] + ATP = O-phospho-L-seryl-[protein] + ADP + H(+)</text>
        <dbReference type="Rhea" id="RHEA:17989"/>
        <dbReference type="Rhea" id="RHEA-COMP:9863"/>
        <dbReference type="Rhea" id="RHEA-COMP:11604"/>
        <dbReference type="ChEBI" id="CHEBI:15378"/>
        <dbReference type="ChEBI" id="CHEBI:29999"/>
        <dbReference type="ChEBI" id="CHEBI:30616"/>
        <dbReference type="ChEBI" id="CHEBI:83421"/>
        <dbReference type="ChEBI" id="CHEBI:456216"/>
        <dbReference type="EC" id="2.7.11.1"/>
    </reaction>
</comment>
<dbReference type="CDD" id="cd05117">
    <property type="entry name" value="STKc_CAMK"/>
    <property type="match status" value="1"/>
</dbReference>
<evidence type="ECO:0000259" key="17">
    <source>
        <dbReference type="PROSITE" id="PS50011"/>
    </source>
</evidence>
<dbReference type="InterPro" id="IPR018247">
    <property type="entry name" value="EF_Hand_1_Ca_BS"/>
</dbReference>
<dbReference type="SUPFAM" id="SSF56112">
    <property type="entry name" value="Protein kinase-like (PK-like)"/>
    <property type="match status" value="1"/>
</dbReference>
<gene>
    <name evidence="19" type="ORF">PPERSA_05724</name>
</gene>
<dbReference type="SMART" id="SM00054">
    <property type="entry name" value="EFh"/>
    <property type="match status" value="4"/>
</dbReference>
<dbReference type="InterPro" id="IPR008271">
    <property type="entry name" value="Ser/Thr_kinase_AS"/>
</dbReference>
<evidence type="ECO:0000313" key="20">
    <source>
        <dbReference type="Proteomes" id="UP000054937"/>
    </source>
</evidence>
<dbReference type="PROSITE" id="PS50011">
    <property type="entry name" value="PROTEIN_KINASE_DOM"/>
    <property type="match status" value="1"/>
</dbReference>
<evidence type="ECO:0000259" key="18">
    <source>
        <dbReference type="PROSITE" id="PS50222"/>
    </source>
</evidence>
<dbReference type="EMBL" id="LDAU01000161">
    <property type="protein sequence ID" value="KRX01885.1"/>
    <property type="molecule type" value="Genomic_DNA"/>
</dbReference>
<evidence type="ECO:0000256" key="12">
    <source>
        <dbReference type="ARBA" id="ARBA00024334"/>
    </source>
</evidence>
<comment type="cofactor">
    <cofactor evidence="1">
        <name>Mg(2+)</name>
        <dbReference type="ChEBI" id="CHEBI:18420"/>
    </cofactor>
</comment>
<dbReference type="SMART" id="SM00220">
    <property type="entry name" value="S_TKc"/>
    <property type="match status" value="1"/>
</dbReference>
<dbReference type="PROSITE" id="PS00107">
    <property type="entry name" value="PROTEIN_KINASE_ATP"/>
    <property type="match status" value="1"/>
</dbReference>
<dbReference type="CDD" id="cd00051">
    <property type="entry name" value="EFh"/>
    <property type="match status" value="1"/>
</dbReference>
<feature type="domain" description="EF-hand" evidence="18">
    <location>
        <begin position="439"/>
        <end position="474"/>
    </location>
</feature>
<feature type="binding site" evidence="15">
    <location>
        <position position="62"/>
    </location>
    <ligand>
        <name>ATP</name>
        <dbReference type="ChEBI" id="CHEBI:30616"/>
    </ligand>
</feature>
<evidence type="ECO:0000256" key="14">
    <source>
        <dbReference type="ARBA" id="ARBA00048679"/>
    </source>
</evidence>
<feature type="domain" description="EF-hand" evidence="18">
    <location>
        <begin position="401"/>
        <end position="436"/>
    </location>
</feature>
<evidence type="ECO:0000313" key="19">
    <source>
        <dbReference type="EMBL" id="KRX01885.1"/>
    </source>
</evidence>
<evidence type="ECO:0000256" key="8">
    <source>
        <dbReference type="ARBA" id="ARBA00022741"/>
    </source>
</evidence>
<keyword evidence="7" id="KW-0677">Repeat</keyword>
<dbReference type="PROSITE" id="PS00108">
    <property type="entry name" value="PROTEIN_KINASE_ST"/>
    <property type="match status" value="1"/>
</dbReference>
<proteinExistence type="inferred from homology"/>
<keyword evidence="4 16" id="KW-0723">Serine/threonine-protein kinase</keyword>
<evidence type="ECO:0000256" key="16">
    <source>
        <dbReference type="RuleBase" id="RU000304"/>
    </source>
</evidence>
<dbReference type="InterPro" id="IPR002048">
    <property type="entry name" value="EF_hand_dom"/>
</dbReference>
<keyword evidence="6" id="KW-0479">Metal-binding</keyword>
<dbReference type="SUPFAM" id="SSF47473">
    <property type="entry name" value="EF-hand"/>
    <property type="match status" value="1"/>
</dbReference>
<feature type="domain" description="EF-hand" evidence="18">
    <location>
        <begin position="330"/>
        <end position="365"/>
    </location>
</feature>
<dbReference type="InterPro" id="IPR017441">
    <property type="entry name" value="Protein_kinase_ATP_BS"/>
</dbReference>
<evidence type="ECO:0000256" key="2">
    <source>
        <dbReference type="ARBA" id="ARBA00011245"/>
    </source>
</evidence>
<dbReference type="PROSITE" id="PS50222">
    <property type="entry name" value="EF_HAND_2"/>
    <property type="match status" value="3"/>
</dbReference>
<dbReference type="InterPro" id="IPR011009">
    <property type="entry name" value="Kinase-like_dom_sf"/>
</dbReference>
<dbReference type="GO" id="GO:0005524">
    <property type="term" value="F:ATP binding"/>
    <property type="evidence" value="ECO:0007669"/>
    <property type="project" value="UniProtKB-UniRule"/>
</dbReference>
<evidence type="ECO:0000256" key="4">
    <source>
        <dbReference type="ARBA" id="ARBA00022527"/>
    </source>
</evidence>
<dbReference type="Pfam" id="PF00069">
    <property type="entry name" value="Pkinase"/>
    <property type="match status" value="1"/>
</dbReference>
<dbReference type="GO" id="GO:0005509">
    <property type="term" value="F:calcium ion binding"/>
    <property type="evidence" value="ECO:0007669"/>
    <property type="project" value="InterPro"/>
</dbReference>
<reference evidence="19 20" key="1">
    <citation type="journal article" date="2015" name="Sci. Rep.">
        <title>Genome of the facultative scuticociliatosis pathogen Pseudocohnilembus persalinus provides insight into its virulence through horizontal gene transfer.</title>
        <authorList>
            <person name="Xiong J."/>
            <person name="Wang G."/>
            <person name="Cheng J."/>
            <person name="Tian M."/>
            <person name="Pan X."/>
            <person name="Warren A."/>
            <person name="Jiang C."/>
            <person name="Yuan D."/>
            <person name="Miao W."/>
        </authorList>
    </citation>
    <scope>NUCLEOTIDE SEQUENCE [LARGE SCALE GENOMIC DNA]</scope>
    <source>
        <strain evidence="19">36N120E</strain>
    </source>
</reference>
<dbReference type="OMA" id="YMTTRVG"/>
<evidence type="ECO:0000256" key="7">
    <source>
        <dbReference type="ARBA" id="ARBA00022737"/>
    </source>
</evidence>
<dbReference type="Proteomes" id="UP000054937">
    <property type="component" value="Unassembled WGS sequence"/>
</dbReference>
<dbReference type="InterPro" id="IPR000719">
    <property type="entry name" value="Prot_kinase_dom"/>
</dbReference>
<accession>A0A0V0QI37</accession>